<organism evidence="1 2">
    <name type="scientific">Aquimarina algiphila</name>
    <dbReference type="NCBI Taxonomy" id="2047982"/>
    <lineage>
        <taxon>Bacteria</taxon>
        <taxon>Pseudomonadati</taxon>
        <taxon>Bacteroidota</taxon>
        <taxon>Flavobacteriia</taxon>
        <taxon>Flavobacteriales</taxon>
        <taxon>Flavobacteriaceae</taxon>
        <taxon>Aquimarina</taxon>
    </lineage>
</organism>
<dbReference type="Proteomes" id="UP000318833">
    <property type="component" value="Unassembled WGS sequence"/>
</dbReference>
<protein>
    <recommendedName>
        <fullName evidence="3">GNAT family N-acetyltransferase</fullName>
    </recommendedName>
</protein>
<evidence type="ECO:0000313" key="2">
    <source>
        <dbReference type="Proteomes" id="UP000318833"/>
    </source>
</evidence>
<sequence length="130" mass="15383">MYKWRLETRDTYYVELVKWWKAHNFPVLPSSALPSRIFIAYDDNKDVLAIPVFVSDADFCYLGFITINPEASRKDRLTVIPYLMDVVKTCMKYQGYKRFIITCNISGLMKSLEKSGFEFLEKTNYYFLNL</sequence>
<dbReference type="RefSeq" id="WP_143915196.1">
    <property type="nucleotide sequence ID" value="NZ_CANMXV010000003.1"/>
</dbReference>
<comment type="caution">
    <text evidence="1">The sequence shown here is derived from an EMBL/GenBank/DDBJ whole genome shotgun (WGS) entry which is preliminary data.</text>
</comment>
<dbReference type="AlphaFoldDB" id="A0A554VRJ0"/>
<name>A0A554VRJ0_9FLAO</name>
<dbReference type="EMBL" id="VLNR01000002">
    <property type="protein sequence ID" value="TSE11272.1"/>
    <property type="molecule type" value="Genomic_DNA"/>
</dbReference>
<reference evidence="1 2" key="1">
    <citation type="submission" date="2019-07" db="EMBL/GenBank/DDBJ databases">
        <title>The draft genome sequence of Aquimarina algiphila M91.</title>
        <authorList>
            <person name="Meng X."/>
        </authorList>
    </citation>
    <scope>NUCLEOTIDE SEQUENCE [LARGE SCALE GENOMIC DNA]</scope>
    <source>
        <strain evidence="1 2">M91</strain>
    </source>
</reference>
<proteinExistence type="predicted"/>
<gene>
    <name evidence="1" type="ORF">FOF46_01190</name>
</gene>
<evidence type="ECO:0000313" key="1">
    <source>
        <dbReference type="EMBL" id="TSE11272.1"/>
    </source>
</evidence>
<dbReference type="InterPro" id="IPR016181">
    <property type="entry name" value="Acyl_CoA_acyltransferase"/>
</dbReference>
<dbReference type="SUPFAM" id="SSF55729">
    <property type="entry name" value="Acyl-CoA N-acyltransferases (Nat)"/>
    <property type="match status" value="1"/>
</dbReference>
<accession>A0A554VRJ0</accession>
<evidence type="ECO:0008006" key="3">
    <source>
        <dbReference type="Google" id="ProtNLM"/>
    </source>
</evidence>
<keyword evidence="2" id="KW-1185">Reference proteome</keyword>